<proteinExistence type="predicted"/>
<protein>
    <submittedName>
        <fullName evidence="2">Uncharacterized protein</fullName>
    </submittedName>
</protein>
<keyword evidence="3" id="KW-1185">Reference proteome</keyword>
<comment type="caution">
    <text evidence="2">The sequence shown here is derived from an EMBL/GenBank/DDBJ whole genome shotgun (WGS) entry which is preliminary data.</text>
</comment>
<keyword evidence="1" id="KW-1133">Transmembrane helix</keyword>
<dbReference type="EMBL" id="JANIBJ010000019">
    <property type="protein sequence ID" value="MCQ8104705.1"/>
    <property type="molecule type" value="Genomic_DNA"/>
</dbReference>
<keyword evidence="1" id="KW-0812">Transmembrane</keyword>
<dbReference type="RefSeq" id="WP_256602506.1">
    <property type="nucleotide sequence ID" value="NZ_JANIBJ010000019.1"/>
</dbReference>
<keyword evidence="1" id="KW-0472">Membrane</keyword>
<dbReference type="Proteomes" id="UP001524499">
    <property type="component" value="Unassembled WGS sequence"/>
</dbReference>
<evidence type="ECO:0000256" key="1">
    <source>
        <dbReference type="SAM" id="Phobius"/>
    </source>
</evidence>
<sequence>MNSVSEEERKKILESSPVGTWALMLIVGGGMVIAWLLMYYGVFLPRGHIG</sequence>
<evidence type="ECO:0000313" key="3">
    <source>
        <dbReference type="Proteomes" id="UP001524499"/>
    </source>
</evidence>
<organism evidence="2 3">
    <name type="scientific">Methylomonas subterranea</name>
    <dbReference type="NCBI Taxonomy" id="2952225"/>
    <lineage>
        <taxon>Bacteria</taxon>
        <taxon>Pseudomonadati</taxon>
        <taxon>Pseudomonadota</taxon>
        <taxon>Gammaproteobacteria</taxon>
        <taxon>Methylococcales</taxon>
        <taxon>Methylococcaceae</taxon>
        <taxon>Methylomonas</taxon>
    </lineage>
</organism>
<evidence type="ECO:0000313" key="2">
    <source>
        <dbReference type="EMBL" id="MCQ8104705.1"/>
    </source>
</evidence>
<reference evidence="2 3" key="1">
    <citation type="submission" date="2022-07" db="EMBL/GenBank/DDBJ databases">
        <title>Methylomonas rivi sp. nov., Methylomonas rosea sp. nov., Methylomonas aureus sp. nov. and Methylomonas subterranea sp. nov., four novel methanotrophs isolated from a freshwater creek and the deep terrestrial subsurface.</title>
        <authorList>
            <person name="Abin C."/>
            <person name="Sankaranarayanan K."/>
            <person name="Garner C."/>
            <person name="Sindelar R."/>
            <person name="Kotary K."/>
            <person name="Garner R."/>
            <person name="Barclay S."/>
            <person name="Lawson P."/>
            <person name="Krumholz L."/>
        </authorList>
    </citation>
    <scope>NUCLEOTIDE SEQUENCE [LARGE SCALE GENOMIC DNA]</scope>
    <source>
        <strain evidence="2 3">SURF-2</strain>
    </source>
</reference>
<gene>
    <name evidence="2" type="ORF">NP590_11360</name>
</gene>
<name>A0ABT1TGW9_9GAMM</name>
<feature type="transmembrane region" description="Helical" evidence="1">
    <location>
        <begin position="20"/>
        <end position="42"/>
    </location>
</feature>
<accession>A0ABT1TGW9</accession>